<dbReference type="SUPFAM" id="SSF57756">
    <property type="entry name" value="Retrovirus zinc finger-like domains"/>
    <property type="match status" value="1"/>
</dbReference>
<feature type="domain" description="CCHC-type" evidence="3">
    <location>
        <begin position="112"/>
        <end position="127"/>
    </location>
</feature>
<proteinExistence type="predicted"/>
<dbReference type="GO" id="GO:0008270">
    <property type="term" value="F:zinc ion binding"/>
    <property type="evidence" value="ECO:0007669"/>
    <property type="project" value="UniProtKB-KW"/>
</dbReference>
<keyword evidence="1" id="KW-0479">Metal-binding</keyword>
<feature type="region of interest" description="Disordered" evidence="2">
    <location>
        <begin position="54"/>
        <end position="95"/>
    </location>
</feature>
<dbReference type="Proteomes" id="UP000225706">
    <property type="component" value="Unassembled WGS sequence"/>
</dbReference>
<keyword evidence="1" id="KW-0863">Zinc-finger</keyword>
<evidence type="ECO:0000313" key="4">
    <source>
        <dbReference type="EMBL" id="PFX34561.1"/>
    </source>
</evidence>
<dbReference type="PROSITE" id="PS50158">
    <property type="entry name" value="ZF_CCHC"/>
    <property type="match status" value="1"/>
</dbReference>
<dbReference type="SUPFAM" id="SSF56672">
    <property type="entry name" value="DNA/RNA polymerases"/>
    <property type="match status" value="1"/>
</dbReference>
<dbReference type="GO" id="GO:0003676">
    <property type="term" value="F:nucleic acid binding"/>
    <property type="evidence" value="ECO:0007669"/>
    <property type="project" value="InterPro"/>
</dbReference>
<dbReference type="InterPro" id="IPR043502">
    <property type="entry name" value="DNA/RNA_pol_sf"/>
</dbReference>
<dbReference type="Gene3D" id="3.10.10.10">
    <property type="entry name" value="HIV Type 1 Reverse Transcriptase, subunit A, domain 1"/>
    <property type="match status" value="1"/>
</dbReference>
<evidence type="ECO:0000256" key="1">
    <source>
        <dbReference type="PROSITE-ProRule" id="PRU00047"/>
    </source>
</evidence>
<dbReference type="OrthoDB" id="5976856at2759"/>
<protein>
    <submittedName>
        <fullName evidence="4">Uncharacterized protein K02A2.6</fullName>
    </submittedName>
</protein>
<name>A0A2B4SXE5_STYPI</name>
<evidence type="ECO:0000259" key="3">
    <source>
        <dbReference type="PROSITE" id="PS50158"/>
    </source>
</evidence>
<dbReference type="Gene3D" id="4.10.60.10">
    <property type="entry name" value="Zinc finger, CCHC-type"/>
    <property type="match status" value="1"/>
</dbReference>
<organism evidence="4 5">
    <name type="scientific">Stylophora pistillata</name>
    <name type="common">Smooth cauliflower coral</name>
    <dbReference type="NCBI Taxonomy" id="50429"/>
    <lineage>
        <taxon>Eukaryota</taxon>
        <taxon>Metazoa</taxon>
        <taxon>Cnidaria</taxon>
        <taxon>Anthozoa</taxon>
        <taxon>Hexacorallia</taxon>
        <taxon>Scleractinia</taxon>
        <taxon>Astrocoeniina</taxon>
        <taxon>Pocilloporidae</taxon>
        <taxon>Stylophora</taxon>
    </lineage>
</organism>
<evidence type="ECO:0000256" key="2">
    <source>
        <dbReference type="SAM" id="MobiDB-lite"/>
    </source>
</evidence>
<dbReference type="InterPro" id="IPR050951">
    <property type="entry name" value="Retrovirus_Pol_polyprotein"/>
</dbReference>
<gene>
    <name evidence="4" type="primary">K02A2.6</name>
    <name evidence="4" type="ORF">AWC38_SpisGene518</name>
</gene>
<dbReference type="PANTHER" id="PTHR37984">
    <property type="entry name" value="PROTEIN CBG26694"/>
    <property type="match status" value="1"/>
</dbReference>
<dbReference type="EMBL" id="LSMT01000003">
    <property type="protein sequence ID" value="PFX34561.1"/>
    <property type="molecule type" value="Genomic_DNA"/>
</dbReference>
<dbReference type="PANTHER" id="PTHR37984:SF15">
    <property type="entry name" value="INTEGRASE CATALYTIC DOMAIN-CONTAINING PROTEIN"/>
    <property type="match status" value="1"/>
</dbReference>
<evidence type="ECO:0000313" key="5">
    <source>
        <dbReference type="Proteomes" id="UP000225706"/>
    </source>
</evidence>
<dbReference type="AlphaFoldDB" id="A0A2B4SXE5"/>
<comment type="caution">
    <text evidence="4">The sequence shown here is derived from an EMBL/GenBank/DDBJ whole genome shotgun (WGS) entry which is preliminary data.</text>
</comment>
<accession>A0A2B4SXE5</accession>
<dbReference type="InterPro" id="IPR036875">
    <property type="entry name" value="Znf_CCHC_sf"/>
</dbReference>
<sequence>MIQDQLIEKTSVKRIRERLLLEPDSLTVERAIQLALQVETALLEARTLQPSQVQHVSRKPFRAHEESKHLPPLAAKSSSERCGRSSGKRCTNCGSGSHNTHDKACPAGGVQCRSCGKANHFAKWCPSKPAAVKQVAQDPKNDAKESVTVFSLRRETNETGYKSCQRLVCYNNEEIEVLGVVKLSVEYHEQRVESFPFYLISRGTSLKGIDLFNRIGFQVTHNEVPVLSVDLASKFPEAFRVFGKVIGYDHCPNVDTTVKPVSQKLRRLPFTLREEVSKELRRLEEIDVIKKIDSSPWISNLVVAPRPSGEIRLCVDLREVNKAIIPDKYPLPSQEELMTEFSGSTRMKRIDVFIVHFYKTF</sequence>
<keyword evidence="5" id="KW-1185">Reference proteome</keyword>
<reference evidence="5" key="1">
    <citation type="journal article" date="2017" name="bioRxiv">
        <title>Comparative analysis of the genomes of Stylophora pistillata and Acropora digitifera provides evidence for extensive differences between species of corals.</title>
        <authorList>
            <person name="Voolstra C.R."/>
            <person name="Li Y."/>
            <person name="Liew Y.J."/>
            <person name="Baumgarten S."/>
            <person name="Zoccola D."/>
            <person name="Flot J.-F."/>
            <person name="Tambutte S."/>
            <person name="Allemand D."/>
            <person name="Aranda M."/>
        </authorList>
    </citation>
    <scope>NUCLEOTIDE SEQUENCE [LARGE SCALE GENOMIC DNA]</scope>
</reference>
<keyword evidence="1" id="KW-0862">Zinc</keyword>
<dbReference type="InterPro" id="IPR001878">
    <property type="entry name" value="Znf_CCHC"/>
</dbReference>